<keyword evidence="3" id="KW-0653">Protein transport</keyword>
<name>A0A1W0ABC0_9STRA</name>
<evidence type="ECO:0000256" key="1">
    <source>
        <dbReference type="ARBA" id="ARBA00010050"/>
    </source>
</evidence>
<evidence type="ECO:0000313" key="5">
    <source>
        <dbReference type="Proteomes" id="UP000243217"/>
    </source>
</evidence>
<evidence type="ECO:0000313" key="4">
    <source>
        <dbReference type="EMBL" id="OQS07594.1"/>
    </source>
</evidence>
<feature type="non-terminal residue" evidence="4">
    <location>
        <position position="1"/>
    </location>
</feature>
<proteinExistence type="inferred from homology"/>
<dbReference type="GO" id="GO:0006886">
    <property type="term" value="P:intracellular protein transport"/>
    <property type="evidence" value="ECO:0007669"/>
    <property type="project" value="InterPro"/>
</dbReference>
<dbReference type="SUPFAM" id="SSF48452">
    <property type="entry name" value="TPR-like"/>
    <property type="match status" value="1"/>
</dbReference>
<dbReference type="GO" id="GO:0005774">
    <property type="term" value="C:vacuolar membrane"/>
    <property type="evidence" value="ECO:0007669"/>
    <property type="project" value="TreeGrafter"/>
</dbReference>
<accession>A0A1W0ABC0</accession>
<comment type="similarity">
    <text evidence="1">Belongs to the SNAP family.</text>
</comment>
<evidence type="ECO:0000256" key="3">
    <source>
        <dbReference type="ARBA" id="ARBA00022927"/>
    </source>
</evidence>
<dbReference type="PANTHER" id="PTHR13768:SF8">
    <property type="entry name" value="ALPHA-SOLUBLE NSF ATTACHMENT PROTEIN"/>
    <property type="match status" value="1"/>
</dbReference>
<organism evidence="4 5">
    <name type="scientific">Thraustotheca clavata</name>
    <dbReference type="NCBI Taxonomy" id="74557"/>
    <lineage>
        <taxon>Eukaryota</taxon>
        <taxon>Sar</taxon>
        <taxon>Stramenopiles</taxon>
        <taxon>Oomycota</taxon>
        <taxon>Saprolegniomycetes</taxon>
        <taxon>Saprolegniales</taxon>
        <taxon>Achlyaceae</taxon>
        <taxon>Thraustotheca</taxon>
    </lineage>
</organism>
<dbReference type="AlphaFoldDB" id="A0A1W0ABC0"/>
<protein>
    <submittedName>
        <fullName evidence="4">Alpha-soluble NSF attachment protein</fullName>
    </submittedName>
</protein>
<dbReference type="Proteomes" id="UP000243217">
    <property type="component" value="Unassembled WGS sequence"/>
</dbReference>
<dbReference type="GO" id="GO:0005483">
    <property type="term" value="F:soluble NSF attachment protein activity"/>
    <property type="evidence" value="ECO:0007669"/>
    <property type="project" value="TreeGrafter"/>
</dbReference>
<dbReference type="PANTHER" id="PTHR13768">
    <property type="entry name" value="SOLUBLE NSF ATTACHMENT PROTEIN SNAP"/>
    <property type="match status" value="1"/>
</dbReference>
<dbReference type="Gene3D" id="1.25.40.10">
    <property type="entry name" value="Tetratricopeptide repeat domain"/>
    <property type="match status" value="1"/>
</dbReference>
<dbReference type="InterPro" id="IPR000744">
    <property type="entry name" value="NSF_attach"/>
</dbReference>
<dbReference type="Pfam" id="PF14938">
    <property type="entry name" value="SNAP"/>
    <property type="match status" value="1"/>
</dbReference>
<dbReference type="GO" id="GO:0035494">
    <property type="term" value="P:SNARE complex disassembly"/>
    <property type="evidence" value="ECO:0007669"/>
    <property type="project" value="TreeGrafter"/>
</dbReference>
<keyword evidence="2" id="KW-0813">Transport</keyword>
<reference evidence="4 5" key="1">
    <citation type="journal article" date="2014" name="Genome Biol. Evol.">
        <title>The secreted proteins of Achlya hypogyna and Thraustotheca clavata identify the ancestral oomycete secretome and reveal gene acquisitions by horizontal gene transfer.</title>
        <authorList>
            <person name="Misner I."/>
            <person name="Blouin N."/>
            <person name="Leonard G."/>
            <person name="Richards T.A."/>
            <person name="Lane C.E."/>
        </authorList>
    </citation>
    <scope>NUCLEOTIDE SEQUENCE [LARGE SCALE GENOMIC DNA]</scope>
    <source>
        <strain evidence="4 5">ATCC 34112</strain>
    </source>
</reference>
<dbReference type="OrthoDB" id="9984275at2759"/>
<sequence length="153" mass="17093">PKYEDASECFEKAANQYKIARKWHEAGEVFARCADCQMRLKESARAAQFYQQAAEASSKANPLDAVTYYRTAITMQCDAGRFSNAAKLQKQVAEIYEQADHVQDALEAYAQAADYFVGENQTSTAQPMFLKVAQLSAQLKSLFSPAQIEVLDM</sequence>
<comment type="caution">
    <text evidence="4">The sequence shown here is derived from an EMBL/GenBank/DDBJ whole genome shotgun (WGS) entry which is preliminary data.</text>
</comment>
<dbReference type="GO" id="GO:0019905">
    <property type="term" value="F:syntaxin binding"/>
    <property type="evidence" value="ECO:0007669"/>
    <property type="project" value="TreeGrafter"/>
</dbReference>
<gene>
    <name evidence="4" type="ORF">THRCLA_00411</name>
</gene>
<dbReference type="GO" id="GO:0031201">
    <property type="term" value="C:SNARE complex"/>
    <property type="evidence" value="ECO:0007669"/>
    <property type="project" value="TreeGrafter"/>
</dbReference>
<dbReference type="STRING" id="74557.A0A1W0ABC0"/>
<evidence type="ECO:0000256" key="2">
    <source>
        <dbReference type="ARBA" id="ARBA00022448"/>
    </source>
</evidence>
<dbReference type="PRINTS" id="PR00448">
    <property type="entry name" value="NSFATTACHMNT"/>
</dbReference>
<dbReference type="InterPro" id="IPR011990">
    <property type="entry name" value="TPR-like_helical_dom_sf"/>
</dbReference>
<dbReference type="EMBL" id="JNBS01000225">
    <property type="protein sequence ID" value="OQS07594.1"/>
    <property type="molecule type" value="Genomic_DNA"/>
</dbReference>
<keyword evidence="5" id="KW-1185">Reference proteome</keyword>